<organism evidence="2 3">
    <name type="scientific">Conyzicola lurida</name>
    <dbReference type="NCBI Taxonomy" id="1172621"/>
    <lineage>
        <taxon>Bacteria</taxon>
        <taxon>Bacillati</taxon>
        <taxon>Actinomycetota</taxon>
        <taxon>Actinomycetes</taxon>
        <taxon>Micrococcales</taxon>
        <taxon>Microbacteriaceae</taxon>
        <taxon>Conyzicola</taxon>
    </lineage>
</organism>
<sequence>MVNSSSPSMFSVVFVVIAIAIVAAFVFVIYSVIRNGARARQAGLDPLTLQTDLAAKVMNSEMLAPDRPMAERLAEIDTLLAAGAISEAEHAAARARILGSA</sequence>
<keyword evidence="1" id="KW-1133">Transmembrane helix</keyword>
<keyword evidence="3" id="KW-1185">Reference proteome</keyword>
<evidence type="ECO:0000313" key="2">
    <source>
        <dbReference type="EMBL" id="MBB5843211.1"/>
    </source>
</evidence>
<dbReference type="AlphaFoldDB" id="A0A841AN85"/>
<keyword evidence="1" id="KW-0472">Membrane</keyword>
<accession>A0A841AN85</accession>
<gene>
    <name evidence="2" type="ORF">HD599_001534</name>
</gene>
<feature type="transmembrane region" description="Helical" evidence="1">
    <location>
        <begin position="12"/>
        <end position="33"/>
    </location>
</feature>
<evidence type="ECO:0008006" key="4">
    <source>
        <dbReference type="Google" id="ProtNLM"/>
    </source>
</evidence>
<name>A0A841AN85_9MICO</name>
<dbReference type="EMBL" id="JACHMJ010000001">
    <property type="protein sequence ID" value="MBB5843211.1"/>
    <property type="molecule type" value="Genomic_DNA"/>
</dbReference>
<evidence type="ECO:0000313" key="3">
    <source>
        <dbReference type="Proteomes" id="UP000536685"/>
    </source>
</evidence>
<protein>
    <recommendedName>
        <fullName evidence="4">SHOCT domain-containing protein</fullName>
    </recommendedName>
</protein>
<reference evidence="2 3" key="1">
    <citation type="submission" date="2020-08" db="EMBL/GenBank/DDBJ databases">
        <title>Sequencing the genomes of 1000 actinobacteria strains.</title>
        <authorList>
            <person name="Klenk H.-P."/>
        </authorList>
    </citation>
    <scope>NUCLEOTIDE SEQUENCE [LARGE SCALE GENOMIC DNA]</scope>
    <source>
        <strain evidence="2 3">DSM 105784</strain>
    </source>
</reference>
<evidence type="ECO:0000256" key="1">
    <source>
        <dbReference type="SAM" id="Phobius"/>
    </source>
</evidence>
<keyword evidence="1" id="KW-0812">Transmembrane</keyword>
<dbReference type="Proteomes" id="UP000536685">
    <property type="component" value="Unassembled WGS sequence"/>
</dbReference>
<proteinExistence type="predicted"/>
<dbReference type="RefSeq" id="WP_184235563.1">
    <property type="nucleotide sequence ID" value="NZ_JACHMJ010000001.1"/>
</dbReference>
<comment type="caution">
    <text evidence="2">The sequence shown here is derived from an EMBL/GenBank/DDBJ whole genome shotgun (WGS) entry which is preliminary data.</text>
</comment>